<dbReference type="Proteomes" id="UP000000483">
    <property type="component" value="Chromosome"/>
</dbReference>
<dbReference type="KEGG" id="dao:Desac_1931"/>
<name>F2ND42_DESAR</name>
<dbReference type="STRING" id="880072.Desac_1931"/>
<dbReference type="InterPro" id="IPR046699">
    <property type="entry name" value="ARPP-1"/>
</dbReference>
<evidence type="ECO:0000256" key="1">
    <source>
        <dbReference type="SAM" id="MobiDB-lite"/>
    </source>
</evidence>
<gene>
    <name evidence="3" type="ordered locus">Desac_1931</name>
</gene>
<accession>F2ND42</accession>
<feature type="region of interest" description="Disordered" evidence="1">
    <location>
        <begin position="316"/>
        <end position="335"/>
    </location>
</feature>
<evidence type="ECO:0000313" key="3">
    <source>
        <dbReference type="EMBL" id="AEB09766.1"/>
    </source>
</evidence>
<evidence type="ECO:0000259" key="2">
    <source>
        <dbReference type="Pfam" id="PF20208"/>
    </source>
</evidence>
<dbReference type="Pfam" id="PF20208">
    <property type="entry name" value="ARPP-1"/>
    <property type="match status" value="1"/>
</dbReference>
<feature type="domain" description="ARG and Rhodanese-Phosphatase-superfamily-associated" evidence="2">
    <location>
        <begin position="12"/>
        <end position="308"/>
    </location>
</feature>
<feature type="compositionally biased region" description="Basic residues" evidence="1">
    <location>
        <begin position="322"/>
        <end position="335"/>
    </location>
</feature>
<reference evidence="3 4" key="1">
    <citation type="journal article" date="2011" name="Stand. Genomic Sci.">
        <title>Complete genome sequence of the acetate-degrading sulfate reducer Desulfobacca acetoxidans type strain (ASRB2).</title>
        <authorList>
            <person name="Goker M."/>
            <person name="Teshima H."/>
            <person name="Lapidus A."/>
            <person name="Nolan M."/>
            <person name="Lucas S."/>
            <person name="Hammon N."/>
            <person name="Deshpande S."/>
            <person name="Cheng J.F."/>
            <person name="Tapia R."/>
            <person name="Han C."/>
            <person name="Goodwin L."/>
            <person name="Pitluck S."/>
            <person name="Huntemann M."/>
            <person name="Liolios K."/>
            <person name="Ivanova N."/>
            <person name="Pagani I."/>
            <person name="Mavromatis K."/>
            <person name="Ovchinikova G."/>
            <person name="Pati A."/>
            <person name="Chen A."/>
            <person name="Palaniappan K."/>
            <person name="Land M."/>
            <person name="Hauser L."/>
            <person name="Brambilla E.M."/>
            <person name="Rohde M."/>
            <person name="Spring S."/>
            <person name="Detter J.C."/>
            <person name="Woyke T."/>
            <person name="Bristow J."/>
            <person name="Eisen J.A."/>
            <person name="Markowitz V."/>
            <person name="Hugenholtz P."/>
            <person name="Kyrpides N.C."/>
            <person name="Klenk H.P."/>
        </authorList>
    </citation>
    <scope>NUCLEOTIDE SEQUENCE [LARGE SCALE GENOMIC DNA]</scope>
    <source>
        <strain evidence="4">ATCC 700848 / DSM 11109 / ASRB2</strain>
    </source>
</reference>
<dbReference type="EMBL" id="CP002629">
    <property type="protein sequence ID" value="AEB09766.1"/>
    <property type="molecule type" value="Genomic_DNA"/>
</dbReference>
<reference evidence="4" key="2">
    <citation type="submission" date="2011-03" db="EMBL/GenBank/DDBJ databases">
        <title>The complete genome of Desulfobacca acetoxidans DSM 11109.</title>
        <authorList>
            <consortium name="US DOE Joint Genome Institute (JGI-PGF)"/>
            <person name="Lucas S."/>
            <person name="Copeland A."/>
            <person name="Lapidus A."/>
            <person name="Bruce D."/>
            <person name="Goodwin L."/>
            <person name="Pitluck S."/>
            <person name="Peters L."/>
            <person name="Kyrpides N."/>
            <person name="Mavromatis K."/>
            <person name="Ivanova N."/>
            <person name="Ovchinnikova G."/>
            <person name="Teshima H."/>
            <person name="Detter J.C."/>
            <person name="Han C."/>
            <person name="Land M."/>
            <person name="Hauser L."/>
            <person name="Markowitz V."/>
            <person name="Cheng J.-F."/>
            <person name="Hugenholtz P."/>
            <person name="Woyke T."/>
            <person name="Wu D."/>
            <person name="Spring S."/>
            <person name="Schueler E."/>
            <person name="Brambilla E."/>
            <person name="Klenk H.-P."/>
            <person name="Eisen J.A."/>
        </authorList>
    </citation>
    <scope>NUCLEOTIDE SEQUENCE [LARGE SCALE GENOMIC DNA]</scope>
    <source>
        <strain evidence="4">ATCC 700848 / DSM 11109 / ASRB2</strain>
    </source>
</reference>
<dbReference type="OrthoDB" id="9796904at2"/>
<dbReference type="eggNOG" id="ENOG502ZBGR">
    <property type="taxonomic scope" value="Bacteria"/>
</dbReference>
<dbReference type="AlphaFoldDB" id="F2ND42"/>
<dbReference type="HOGENOM" id="CLU_072734_0_0_7"/>
<proteinExistence type="predicted"/>
<organism evidence="3 4">
    <name type="scientific">Desulfobacca acetoxidans (strain ATCC 700848 / DSM 11109 / ASRB2)</name>
    <dbReference type="NCBI Taxonomy" id="880072"/>
    <lineage>
        <taxon>Bacteria</taxon>
        <taxon>Pseudomonadati</taxon>
        <taxon>Thermodesulfobacteriota</taxon>
        <taxon>Desulfobaccia</taxon>
        <taxon>Desulfobaccales</taxon>
        <taxon>Desulfobaccaceae</taxon>
        <taxon>Desulfobacca</taxon>
    </lineage>
</organism>
<evidence type="ECO:0000313" key="4">
    <source>
        <dbReference type="Proteomes" id="UP000000483"/>
    </source>
</evidence>
<protein>
    <submittedName>
        <fullName evidence="3">Putative cytoplasmic protein</fullName>
    </submittedName>
</protein>
<dbReference type="RefSeq" id="WP_013706875.1">
    <property type="nucleotide sequence ID" value="NC_015388.1"/>
</dbReference>
<sequence>MENILASFLADISVGPEQFYKNMAIFPLLANQGAQVEFITLDEALALSALVITEIDESGRVPELKVVNNSKQKILLLDGEELVGAKQNRVLNVTILLAPNSESLIPVSCIEQGRWSYKSREFSSANRTMSACLRKSKAQSVHERVRQSGSFASDQGEIWQEIERKFVRCQAPPSPTMALSDLCEAKKDITEDYLKNFSLVDKQMGLAVFIDGNIAGVEYLGNHDKFQLLYHKLVSSYVMDALENDIEAPKEQTSRSFNILIGFLADAAKSPLDRRKSVSLGWDMRLESENVVGAGLEFEEQILQLSLFQKDIGQRTGNNGRPLRRASGRRHNLVR</sequence>
<keyword evidence="4" id="KW-1185">Reference proteome</keyword>